<keyword evidence="3" id="KW-1185">Reference proteome</keyword>
<sequence>MGEDEDDGQIASSSSSSSWIMAARPLDSMPMFDAMNNDVPQLEPSLHLPGFAHHTSNMNSNAAAGAGIATTSADTGSSGFVEDQSQSHWEPFLESFEASGSSAGSSSSSSSSIMADGGDALKHHQRLLQ</sequence>
<reference evidence="2 3" key="1">
    <citation type="journal article" date="2018" name="Evol. Lett.">
        <title>Horizontal gene cluster transfer increased hallucinogenic mushroom diversity.</title>
        <authorList>
            <person name="Reynolds H.T."/>
            <person name="Vijayakumar V."/>
            <person name="Gluck-Thaler E."/>
            <person name="Korotkin H.B."/>
            <person name="Matheny P.B."/>
            <person name="Slot J.C."/>
        </authorList>
    </citation>
    <scope>NUCLEOTIDE SEQUENCE [LARGE SCALE GENOMIC DNA]</scope>
    <source>
        <strain evidence="2 3">2631</strain>
    </source>
</reference>
<gene>
    <name evidence="2" type="ORF">CVT25_002030</name>
</gene>
<protein>
    <submittedName>
        <fullName evidence="2">Uncharacterized protein</fullName>
    </submittedName>
</protein>
<comment type="caution">
    <text evidence="2">The sequence shown here is derived from an EMBL/GenBank/DDBJ whole genome shotgun (WGS) entry which is preliminary data.</text>
</comment>
<dbReference type="InParanoid" id="A0A409X0A4"/>
<accession>A0A409X0A4</accession>
<organism evidence="2 3">
    <name type="scientific">Psilocybe cyanescens</name>
    <dbReference type="NCBI Taxonomy" id="93625"/>
    <lineage>
        <taxon>Eukaryota</taxon>
        <taxon>Fungi</taxon>
        <taxon>Dikarya</taxon>
        <taxon>Basidiomycota</taxon>
        <taxon>Agaricomycotina</taxon>
        <taxon>Agaricomycetes</taxon>
        <taxon>Agaricomycetidae</taxon>
        <taxon>Agaricales</taxon>
        <taxon>Agaricineae</taxon>
        <taxon>Strophariaceae</taxon>
        <taxon>Psilocybe</taxon>
    </lineage>
</organism>
<evidence type="ECO:0000256" key="1">
    <source>
        <dbReference type="SAM" id="MobiDB-lite"/>
    </source>
</evidence>
<feature type="region of interest" description="Disordered" evidence="1">
    <location>
        <begin position="62"/>
        <end position="129"/>
    </location>
</feature>
<feature type="compositionally biased region" description="Low complexity" evidence="1">
    <location>
        <begin position="62"/>
        <end position="79"/>
    </location>
</feature>
<proteinExistence type="predicted"/>
<name>A0A409X0A4_PSICY</name>
<dbReference type="AlphaFoldDB" id="A0A409X0A4"/>
<feature type="compositionally biased region" description="Low complexity" evidence="1">
    <location>
        <begin position="98"/>
        <end position="112"/>
    </location>
</feature>
<evidence type="ECO:0000313" key="2">
    <source>
        <dbReference type="EMBL" id="PPQ84166.1"/>
    </source>
</evidence>
<dbReference type="EMBL" id="NHYD01002923">
    <property type="protein sequence ID" value="PPQ84166.1"/>
    <property type="molecule type" value="Genomic_DNA"/>
</dbReference>
<dbReference type="Proteomes" id="UP000283269">
    <property type="component" value="Unassembled WGS sequence"/>
</dbReference>
<evidence type="ECO:0000313" key="3">
    <source>
        <dbReference type="Proteomes" id="UP000283269"/>
    </source>
</evidence>